<keyword evidence="15" id="KW-0968">Cytoplasmic vesicle</keyword>
<evidence type="ECO:0000256" key="9">
    <source>
        <dbReference type="ARBA" id="ARBA00022692"/>
    </source>
</evidence>
<feature type="transmembrane region" description="Helical" evidence="20">
    <location>
        <begin position="542"/>
        <end position="563"/>
    </location>
</feature>
<evidence type="ECO:0000256" key="16">
    <source>
        <dbReference type="ARBA" id="ARBA00024479"/>
    </source>
</evidence>
<keyword evidence="12" id="KW-0333">Golgi apparatus</keyword>
<dbReference type="GO" id="GO:0005789">
    <property type="term" value="C:endoplasmic reticulum membrane"/>
    <property type="evidence" value="ECO:0007669"/>
    <property type="project" value="UniProtKB-SubCell"/>
</dbReference>
<dbReference type="GO" id="GO:0034045">
    <property type="term" value="C:phagophore assembly site membrane"/>
    <property type="evidence" value="ECO:0007669"/>
    <property type="project" value="UniProtKB-SubCell"/>
</dbReference>
<feature type="compositionally biased region" description="Low complexity" evidence="21">
    <location>
        <begin position="99"/>
        <end position="110"/>
    </location>
</feature>
<comment type="catalytic activity">
    <reaction evidence="18">
        <text>a 1,2-diacyl-sn-glycero-3-phospho-(1D-myo-inositol-3-phosphate)(in) = a 1,2-diacyl-sn-glycero-3-phospho-(1D-myo-inositol-3-phosphate)(out)</text>
        <dbReference type="Rhea" id="RHEA:67920"/>
        <dbReference type="ChEBI" id="CHEBI:58088"/>
    </reaction>
</comment>
<evidence type="ECO:0000256" key="1">
    <source>
        <dbReference type="ARBA" id="ARBA00004439"/>
    </source>
</evidence>
<dbReference type="GO" id="GO:0034727">
    <property type="term" value="P:piecemeal microautophagy of the nucleus"/>
    <property type="evidence" value="ECO:0007669"/>
    <property type="project" value="TreeGrafter"/>
</dbReference>
<dbReference type="InterPro" id="IPR007241">
    <property type="entry name" value="Autophagy-rel_prot_9"/>
</dbReference>
<feature type="transmembrane region" description="Helical" evidence="20">
    <location>
        <begin position="730"/>
        <end position="751"/>
    </location>
</feature>
<evidence type="ECO:0000256" key="15">
    <source>
        <dbReference type="ARBA" id="ARBA00023329"/>
    </source>
</evidence>
<dbReference type="GO" id="GO:0005776">
    <property type="term" value="C:autophagosome"/>
    <property type="evidence" value="ECO:0007669"/>
    <property type="project" value="TreeGrafter"/>
</dbReference>
<comment type="catalytic activity">
    <reaction evidence="16">
        <text>a 1,2-diacyl-sn-glycero-3-phospho-L-serine(in) = a 1,2-diacyl-sn-glycero-3-phospho-L-serine(out)</text>
        <dbReference type="Rhea" id="RHEA:38663"/>
        <dbReference type="ChEBI" id="CHEBI:57262"/>
    </reaction>
</comment>
<proteinExistence type="inferred from homology"/>
<dbReference type="GO" id="GO:0006869">
    <property type="term" value="P:lipid transport"/>
    <property type="evidence" value="ECO:0007669"/>
    <property type="project" value="UniProtKB-KW"/>
</dbReference>
<feature type="region of interest" description="Disordered" evidence="21">
    <location>
        <begin position="79"/>
        <end position="141"/>
    </location>
</feature>
<evidence type="ECO:0000256" key="20">
    <source>
        <dbReference type="RuleBase" id="RU364027"/>
    </source>
</evidence>
<keyword evidence="11 20" id="KW-0072">Autophagy</keyword>
<evidence type="ECO:0000256" key="21">
    <source>
        <dbReference type="SAM" id="MobiDB-lite"/>
    </source>
</evidence>
<dbReference type="GO" id="GO:0000139">
    <property type="term" value="C:Golgi membrane"/>
    <property type="evidence" value="ECO:0007669"/>
    <property type="project" value="UniProtKB-SubCell"/>
</dbReference>
<comment type="similarity">
    <text evidence="5 20">Belongs to the ATG9 family.</text>
</comment>
<dbReference type="GO" id="GO:0000422">
    <property type="term" value="P:autophagy of mitochondrion"/>
    <property type="evidence" value="ECO:0007669"/>
    <property type="project" value="TreeGrafter"/>
</dbReference>
<sequence>MSESNVYNKHTFLSRVLGNSVSNSNNDDDKNVPFLNDNDNDNIELQLSNAYSYSNLNKNINNDNNSNIKNLSMSEVSLNNSNSKVERKLKSPNPKKLRSNISINFNSESESSNDDDDDDDELEDSDHIDNSINNNIPDSPTHIEKNQLREELEMELELGNDDIPESFFFDSNNNTNNNANNANFNNILNKIEQSTIFQQVKEVEKNFVPTFNNVNKHARKAKQTIENSMYLQPPTPTFISNRPLNQKNLNNNNNNTNNTIKRQIFNARKLPPKERALWMWANVTNLDIFLNDVYDYYIGNGWNCITLSKICDLLIIIFVITLTAFMNNCIDYKTLFNKNVSKLSQVYDGKCYNKIPFTQKLFYFILIILLILRIKNYYRELMDLKEIKYFYNHLLSIDDSELQTISWPQIVKKIMILKNQNTNAIVNNNNTNNNNSNNNNDINKDIINDLKSKSKLNAHDIANRLMRKENYMIAIFNKNILNKALTIPLIKTHFLTNTLEWNLKLCIFDFLFNEEGQLKKKVLSQHNRLSLITNLRKRFRMAGILSIFLTPFLVLYFILYYFLKLFYDFKTNPGLLNARSYSPYAKWKMREYNELPHLFDQRINMSIEYADNYLNQFPKELSNIILKFISFISGSIVTILVILTIIDHENFLNFELTNGKTVLFYMSTLGAIFTICKNSVSDNNIKYLFDPEDSLKKVSKFTHYLPNSWENRFHTQEVKNQFCDLYNLKLLLILKELGSLIFLPYILYVSLPNSSDKLIDFFRDYSVHVDGVGYICSFAVFNLDDNKKDHTKININDYEYEDSDDKMLKSYIYFVDSYGGNGINKNNFKNGNITNPLENLVKNKVKPQNNLLRSAILNNRSGLNTNVGNGGISNRNGKLLNFQEQMEETNAGLLYNSHNTRNYVDDLSNSMILGESFQMGYGRSNDLESGNINSNNNNINNEDNSDREDSTGGILGLLHNVYQHKRRV</sequence>
<feature type="compositionally biased region" description="Acidic residues" evidence="21">
    <location>
        <begin position="111"/>
        <end position="126"/>
    </location>
</feature>
<dbReference type="AlphaFoldDB" id="A0A9P7BEU1"/>
<dbReference type="EMBL" id="PUHW01000263">
    <property type="protein sequence ID" value="KAG0687425.1"/>
    <property type="molecule type" value="Genomic_DNA"/>
</dbReference>
<evidence type="ECO:0000256" key="4">
    <source>
        <dbReference type="ARBA" id="ARBA00004653"/>
    </source>
</evidence>
<evidence type="ECO:0000256" key="2">
    <source>
        <dbReference type="ARBA" id="ARBA00004477"/>
    </source>
</evidence>
<dbReference type="PANTHER" id="PTHR13038">
    <property type="entry name" value="APG9 AUTOPHAGY 9"/>
    <property type="match status" value="1"/>
</dbReference>
<feature type="transmembrane region" description="Helical" evidence="20">
    <location>
        <begin position="361"/>
        <end position="378"/>
    </location>
</feature>
<evidence type="ECO:0000256" key="13">
    <source>
        <dbReference type="ARBA" id="ARBA00023055"/>
    </source>
</evidence>
<dbReference type="Pfam" id="PF04109">
    <property type="entry name" value="ATG9"/>
    <property type="match status" value="1"/>
</dbReference>
<comment type="function">
    <text evidence="20">Phospholipid scramblase involved in autophagy. Cycles between the preautophagosomal structure/phagophore assembly site (PAS) and the cytoplasmic vesicle pool and supplies membrane for the growing autophagosome. Lipid scramblase activity plays a key role in preautophagosomal structure/phagophore assembly by distributing the phospholipids that arrive through ATG2 from the cytoplasmic to the luminal leaflet of the bilayer, thereby driving autophagosomal membrane expansion.</text>
</comment>
<evidence type="ECO:0000256" key="5">
    <source>
        <dbReference type="ARBA" id="ARBA00006185"/>
    </source>
</evidence>
<evidence type="ECO:0000256" key="18">
    <source>
        <dbReference type="ARBA" id="ARBA00024621"/>
    </source>
</evidence>
<accession>A0A9P7BEU1</accession>
<reference evidence="22" key="1">
    <citation type="submission" date="2020-11" db="EMBL/GenBank/DDBJ databases">
        <title>Kefir isolates.</title>
        <authorList>
            <person name="Marcisauskas S."/>
            <person name="Kim Y."/>
            <person name="Blasche S."/>
        </authorList>
    </citation>
    <scope>NUCLEOTIDE SEQUENCE</scope>
    <source>
        <strain evidence="22">Olga-1</strain>
    </source>
</reference>
<organism evidence="22 23">
    <name type="scientific">Pichia californica</name>
    <dbReference type="NCBI Taxonomy" id="460514"/>
    <lineage>
        <taxon>Eukaryota</taxon>
        <taxon>Fungi</taxon>
        <taxon>Dikarya</taxon>
        <taxon>Ascomycota</taxon>
        <taxon>Saccharomycotina</taxon>
        <taxon>Pichiomycetes</taxon>
        <taxon>Pichiales</taxon>
        <taxon>Pichiaceae</taxon>
        <taxon>Pichia</taxon>
    </lineage>
</organism>
<dbReference type="GO" id="GO:0034497">
    <property type="term" value="P:protein localization to phagophore assembly site"/>
    <property type="evidence" value="ECO:0007669"/>
    <property type="project" value="TreeGrafter"/>
</dbReference>
<dbReference type="GO" id="GO:0061709">
    <property type="term" value="P:reticulophagy"/>
    <property type="evidence" value="ECO:0007669"/>
    <property type="project" value="TreeGrafter"/>
</dbReference>
<evidence type="ECO:0000256" key="6">
    <source>
        <dbReference type="ARBA" id="ARBA00018074"/>
    </source>
</evidence>
<dbReference type="Proteomes" id="UP000697127">
    <property type="component" value="Unassembled WGS sequence"/>
</dbReference>
<evidence type="ECO:0000256" key="12">
    <source>
        <dbReference type="ARBA" id="ARBA00023034"/>
    </source>
</evidence>
<evidence type="ECO:0000256" key="11">
    <source>
        <dbReference type="ARBA" id="ARBA00023006"/>
    </source>
</evidence>
<keyword evidence="10 20" id="KW-1133">Transmembrane helix</keyword>
<evidence type="ECO:0000256" key="19">
    <source>
        <dbReference type="ARBA" id="ARBA00024631"/>
    </source>
</evidence>
<keyword evidence="9 20" id="KW-0812">Transmembrane</keyword>
<name>A0A9P7BEU1_9ASCO</name>
<feature type="region of interest" description="Disordered" evidence="21">
    <location>
        <begin position="18"/>
        <end position="37"/>
    </location>
</feature>
<evidence type="ECO:0000256" key="7">
    <source>
        <dbReference type="ARBA" id="ARBA00022448"/>
    </source>
</evidence>
<comment type="subcellular location">
    <subcellularLocation>
        <location evidence="1">Cytoplasmic vesicle membrane</location>
        <topology evidence="1">Multi-pass membrane protein</topology>
    </subcellularLocation>
    <subcellularLocation>
        <location evidence="2">Endoplasmic reticulum membrane</location>
        <topology evidence="2">Multi-pass membrane protein</topology>
    </subcellularLocation>
    <subcellularLocation>
        <location evidence="4">Golgi apparatus membrane</location>
        <topology evidence="4">Multi-pass membrane protein</topology>
    </subcellularLocation>
    <subcellularLocation>
        <location evidence="3 20">Preautophagosomal structure membrane</location>
        <topology evidence="3 20">Multi-pass membrane protein</topology>
    </subcellularLocation>
</comment>
<comment type="catalytic activity">
    <reaction evidence="17">
        <text>a 1,2-diacyl-sn-glycero-3-phosphoethanolamine(in) = a 1,2-diacyl-sn-glycero-3-phosphoethanolamine(out)</text>
        <dbReference type="Rhea" id="RHEA:38895"/>
        <dbReference type="ChEBI" id="CHEBI:64612"/>
    </reaction>
</comment>
<feature type="transmembrane region" description="Helical" evidence="20">
    <location>
        <begin position="624"/>
        <end position="646"/>
    </location>
</feature>
<evidence type="ECO:0000256" key="17">
    <source>
        <dbReference type="ARBA" id="ARBA00024615"/>
    </source>
</evidence>
<evidence type="ECO:0000256" key="3">
    <source>
        <dbReference type="ARBA" id="ARBA00004511"/>
    </source>
</evidence>
<keyword evidence="23" id="KW-1185">Reference proteome</keyword>
<evidence type="ECO:0000313" key="22">
    <source>
        <dbReference type="EMBL" id="KAG0687425.1"/>
    </source>
</evidence>
<evidence type="ECO:0000256" key="14">
    <source>
        <dbReference type="ARBA" id="ARBA00023136"/>
    </source>
</evidence>
<evidence type="ECO:0000313" key="23">
    <source>
        <dbReference type="Proteomes" id="UP000697127"/>
    </source>
</evidence>
<evidence type="ECO:0000256" key="10">
    <source>
        <dbReference type="ARBA" id="ARBA00022989"/>
    </source>
</evidence>
<feature type="compositionally biased region" description="Low complexity" evidence="21">
    <location>
        <begin position="130"/>
        <end position="140"/>
    </location>
</feature>
<dbReference type="PANTHER" id="PTHR13038:SF10">
    <property type="entry name" value="AUTOPHAGY-RELATED PROTEIN 9"/>
    <property type="match status" value="1"/>
</dbReference>
<gene>
    <name evidence="22" type="primary">ATG9</name>
    <name evidence="22" type="ORF">C6P40_002367</name>
</gene>
<protein>
    <recommendedName>
        <fullName evidence="6 20">Autophagy-related protein 9</fullName>
    </recommendedName>
</protein>
<feature type="region of interest" description="Disordered" evidence="21">
    <location>
        <begin position="928"/>
        <end position="952"/>
    </location>
</feature>
<keyword evidence="7 20" id="KW-0813">Transport</keyword>
<dbReference type="OrthoDB" id="2020634at2759"/>
<feature type="compositionally biased region" description="Low complexity" evidence="21">
    <location>
        <begin position="928"/>
        <end position="942"/>
    </location>
</feature>
<dbReference type="GO" id="GO:0030659">
    <property type="term" value="C:cytoplasmic vesicle membrane"/>
    <property type="evidence" value="ECO:0007669"/>
    <property type="project" value="UniProtKB-SubCell"/>
</dbReference>
<evidence type="ECO:0000256" key="8">
    <source>
        <dbReference type="ARBA" id="ARBA00022553"/>
    </source>
</evidence>
<comment type="caution">
    <text evidence="20">Lacks conserved residue(s) required for the propagation of feature annotation.</text>
</comment>
<keyword evidence="14 20" id="KW-0472">Membrane</keyword>
<comment type="catalytic activity">
    <reaction evidence="19">
        <text>a 1,2-diacyl-sn-glycero-3-phosphocholine(in) = a 1,2-diacyl-sn-glycero-3-phosphocholine(out)</text>
        <dbReference type="Rhea" id="RHEA:38571"/>
        <dbReference type="ChEBI" id="CHEBI:57643"/>
    </reaction>
</comment>
<comment type="caution">
    <text evidence="22">The sequence shown here is derived from an EMBL/GenBank/DDBJ whole genome shotgun (WGS) entry which is preliminary data.</text>
</comment>
<keyword evidence="13 20" id="KW-0445">Lipid transport</keyword>
<keyword evidence="8" id="KW-0597">Phosphoprotein</keyword>